<evidence type="ECO:0000256" key="1">
    <source>
        <dbReference type="SAM" id="SignalP"/>
    </source>
</evidence>
<reference evidence="2" key="1">
    <citation type="submission" date="2019-12" db="EMBL/GenBank/DDBJ databases">
        <title>An insight into the sialome of adult female Ixodes ricinus ticks feeding for 6 days.</title>
        <authorList>
            <person name="Perner J."/>
            <person name="Ribeiro J.M.C."/>
        </authorList>
    </citation>
    <scope>NUCLEOTIDE SEQUENCE</scope>
    <source>
        <strain evidence="2">Semi-engorged</strain>
        <tissue evidence="2">Salivary glands</tissue>
    </source>
</reference>
<accession>A0A6B0UD07</accession>
<dbReference type="EMBL" id="GIFC01004053">
    <property type="protein sequence ID" value="MXU86136.1"/>
    <property type="molecule type" value="Transcribed_RNA"/>
</dbReference>
<keyword evidence="1" id="KW-0732">Signal</keyword>
<dbReference type="AlphaFoldDB" id="A0A6B0UD07"/>
<proteinExistence type="predicted"/>
<name>A0A6B0UD07_IXORI</name>
<feature type="chain" id="PRO_5025527340" evidence="1">
    <location>
        <begin position="21"/>
        <end position="89"/>
    </location>
</feature>
<sequence length="89" mass="9829">MSAIFRVMLAILRLMSGICSCGVTQHANMHSSWAQVFDKRLTLLPSVSLQRHTSDRKSDLASIKMHICTEKKSLQKICAGRHGSDTSAV</sequence>
<feature type="signal peptide" evidence="1">
    <location>
        <begin position="1"/>
        <end position="20"/>
    </location>
</feature>
<organism evidence="2">
    <name type="scientific">Ixodes ricinus</name>
    <name type="common">Common tick</name>
    <name type="synonym">Acarus ricinus</name>
    <dbReference type="NCBI Taxonomy" id="34613"/>
    <lineage>
        <taxon>Eukaryota</taxon>
        <taxon>Metazoa</taxon>
        <taxon>Ecdysozoa</taxon>
        <taxon>Arthropoda</taxon>
        <taxon>Chelicerata</taxon>
        <taxon>Arachnida</taxon>
        <taxon>Acari</taxon>
        <taxon>Parasitiformes</taxon>
        <taxon>Ixodida</taxon>
        <taxon>Ixodoidea</taxon>
        <taxon>Ixodidae</taxon>
        <taxon>Ixodinae</taxon>
        <taxon>Ixodes</taxon>
    </lineage>
</organism>
<evidence type="ECO:0000313" key="2">
    <source>
        <dbReference type="EMBL" id="MXU86136.1"/>
    </source>
</evidence>
<protein>
    <submittedName>
        <fullName evidence="2">Putative secreted protein</fullName>
    </submittedName>
</protein>